<comment type="caution">
    <text evidence="1">The sequence shown here is derived from an EMBL/GenBank/DDBJ whole genome shotgun (WGS) entry which is preliminary data.</text>
</comment>
<dbReference type="Proteomes" id="UP001501353">
    <property type="component" value="Unassembled WGS sequence"/>
</dbReference>
<gene>
    <name evidence="1" type="ORF">GCM10022212_09040</name>
</gene>
<proteinExistence type="predicted"/>
<accession>A0ABP7STX6</accession>
<protein>
    <submittedName>
        <fullName evidence="1">Uncharacterized protein</fullName>
    </submittedName>
</protein>
<evidence type="ECO:0000313" key="1">
    <source>
        <dbReference type="EMBL" id="GAA4016141.1"/>
    </source>
</evidence>
<reference evidence="2" key="1">
    <citation type="journal article" date="2019" name="Int. J. Syst. Evol. Microbiol.">
        <title>The Global Catalogue of Microorganisms (GCM) 10K type strain sequencing project: providing services to taxonomists for standard genome sequencing and annotation.</title>
        <authorList>
            <consortium name="The Broad Institute Genomics Platform"/>
            <consortium name="The Broad Institute Genome Sequencing Center for Infectious Disease"/>
            <person name="Wu L."/>
            <person name="Ma J."/>
        </authorList>
    </citation>
    <scope>NUCLEOTIDE SEQUENCE [LARGE SCALE GENOMIC DNA]</scope>
    <source>
        <strain evidence="2">JCM 16673</strain>
    </source>
</reference>
<keyword evidence="2" id="KW-1185">Reference proteome</keyword>
<name>A0ABP7STX6_9BURK</name>
<sequence length="144" mass="16069">MLITQVGLQFTNSVLKGKEIRRASALMDFHKQTQHELAMALQAKEPEQTPIFPDTQPDPMAISYAGIGRNATLIAYREALARPDDDTDVALANIISRGRRDRGRHFVHSEAQLRELQFAVDMAKNPIRPARSTVEQLAARAPIP</sequence>
<dbReference type="EMBL" id="BAAAZE010000005">
    <property type="protein sequence ID" value="GAA4016141.1"/>
    <property type="molecule type" value="Genomic_DNA"/>
</dbReference>
<organism evidence="1 2">
    <name type="scientific">Actimicrobium antarcticum</name>
    <dbReference type="NCBI Taxonomy" id="1051899"/>
    <lineage>
        <taxon>Bacteria</taxon>
        <taxon>Pseudomonadati</taxon>
        <taxon>Pseudomonadota</taxon>
        <taxon>Betaproteobacteria</taxon>
        <taxon>Burkholderiales</taxon>
        <taxon>Oxalobacteraceae</taxon>
        <taxon>Actimicrobium</taxon>
    </lineage>
</organism>
<evidence type="ECO:0000313" key="2">
    <source>
        <dbReference type="Proteomes" id="UP001501353"/>
    </source>
</evidence>